<comment type="PTM">
    <text evidence="8">Binds 2 heme groups per subunit.</text>
</comment>
<dbReference type="InterPro" id="IPR026259">
    <property type="entry name" value="MauG/Cytc_peroxidase"/>
</dbReference>
<dbReference type="AlphaFoldDB" id="A0A248LM00"/>
<comment type="subcellular location">
    <subcellularLocation>
        <location evidence="1">Periplasm</location>
    </subcellularLocation>
</comment>
<reference evidence="12" key="3">
    <citation type="submission" date="2017-06" db="EMBL/GenBank/DDBJ databases">
        <authorList>
            <person name="Kim H.J."/>
            <person name="Triplett B.A."/>
        </authorList>
    </citation>
    <scope>NUCLEOTIDE SEQUENCE</scope>
    <source>
        <strain evidence="12">HLGZ1</strain>
    </source>
</reference>
<evidence type="ECO:0000259" key="11">
    <source>
        <dbReference type="PROSITE" id="PS51007"/>
    </source>
</evidence>
<comment type="cofactor">
    <cofactor evidence="8">
        <name>heme</name>
        <dbReference type="ChEBI" id="CHEBI:30413"/>
    </cofactor>
    <text evidence="8">Binds 2 heme groups.</text>
</comment>
<feature type="binding site" description="axial binding residue" evidence="9">
    <location>
        <position position="95"/>
    </location>
    <ligand>
        <name>heme c</name>
        <dbReference type="ChEBI" id="CHEBI:61717"/>
        <label>1</label>
    </ligand>
    <ligandPart>
        <name>Fe</name>
        <dbReference type="ChEBI" id="CHEBI:18248"/>
    </ligandPart>
</feature>
<reference evidence="13 15" key="4">
    <citation type="submission" date="2021-10" db="EMBL/GenBank/DDBJ databases">
        <title>Whole-genome sequencing analysis of Laribacter hongkongensis: virulence gene profiles, carbohydrate-active enzyme prediction, and antimicrobial resistance characterization.</title>
        <authorList>
            <person name="Yuan P."/>
            <person name="Zhan Y."/>
            <person name="Chen D."/>
        </authorList>
    </citation>
    <scope>NUCLEOTIDE SEQUENCE [LARGE SCALE GENOMIC DNA]</scope>
    <source>
        <strain evidence="13 15">W67</strain>
    </source>
</reference>
<dbReference type="GO" id="GO:0004130">
    <property type="term" value="F:cytochrome-c peroxidase activity"/>
    <property type="evidence" value="ECO:0007669"/>
    <property type="project" value="TreeGrafter"/>
</dbReference>
<feature type="binding site" description="covalent" evidence="8">
    <location>
        <position position="75"/>
    </location>
    <ligand>
        <name>heme c</name>
        <dbReference type="ChEBI" id="CHEBI:61717"/>
        <label>1</label>
    </ligand>
</feature>
<dbReference type="Proteomes" id="UP000197424">
    <property type="component" value="Chromosome"/>
</dbReference>
<feature type="binding site" description="covalent" evidence="8">
    <location>
        <position position="78"/>
    </location>
    <ligand>
        <name>heme c</name>
        <dbReference type="ChEBI" id="CHEBI:61717"/>
        <label>1</label>
    </ligand>
</feature>
<accession>A0A248LM00</accession>
<feature type="signal peptide" evidence="10">
    <location>
        <begin position="1"/>
        <end position="22"/>
    </location>
</feature>
<dbReference type="OrthoDB" id="9805202at2"/>
<dbReference type="GO" id="GO:0009055">
    <property type="term" value="F:electron transfer activity"/>
    <property type="evidence" value="ECO:0007669"/>
    <property type="project" value="InterPro"/>
</dbReference>
<dbReference type="Pfam" id="PF03150">
    <property type="entry name" value="CCP_MauG"/>
    <property type="match status" value="1"/>
</dbReference>
<keyword evidence="2 8" id="KW-0349">Heme</keyword>
<evidence type="ECO:0000256" key="7">
    <source>
        <dbReference type="ARBA" id="ARBA00023004"/>
    </source>
</evidence>
<sequence>MNRQIALGMAAATLALPLLAVAADNATLTTARAVFAPLPASADNHATNKLNPAKVALGKQLYFDARLSKGGTVSCNTCHNLATYGVDNLPTSMGHKGMFGGRNAPTVMNAALLKPHFWDGRAKDAEEQAKGPIMNPVEMAIPHEGFAVERIASIPEYQAQFQKAFPGEKAPLTYDNIANAIAAFERTLLTPSRFDAWLKGDAKAMSAQEVRGVKTFVEKGCVACHAGSTIGGDNFFKFGLVKGPYSDFTGVKNTDHGVYDLTKKDSDMDVFRTPTLRNVERTYPYFHDGSVWELDKAVRIMGQTQLGIQLNDQEVADITAFLKSLTGTVPTAALQLPILPASTAKTTKPDNM</sequence>
<evidence type="ECO:0000256" key="10">
    <source>
        <dbReference type="SAM" id="SignalP"/>
    </source>
</evidence>
<feature type="binding site" description="axial binding residue" evidence="9">
    <location>
        <position position="301"/>
    </location>
    <ligand>
        <name>heme c</name>
        <dbReference type="ChEBI" id="CHEBI:61717"/>
        <label>2</label>
    </ligand>
    <ligandPart>
        <name>Fe</name>
        <dbReference type="ChEBI" id="CHEBI:18248"/>
    </ligandPart>
</feature>
<dbReference type="PROSITE" id="PS51007">
    <property type="entry name" value="CYTC"/>
    <property type="match status" value="2"/>
</dbReference>
<dbReference type="GO" id="GO:0046872">
    <property type="term" value="F:metal ion binding"/>
    <property type="evidence" value="ECO:0007669"/>
    <property type="project" value="UniProtKB-KW"/>
</dbReference>
<organism evidence="12 14">
    <name type="scientific">Laribacter hongkongensis</name>
    <dbReference type="NCBI Taxonomy" id="168471"/>
    <lineage>
        <taxon>Bacteria</taxon>
        <taxon>Pseudomonadati</taxon>
        <taxon>Pseudomonadota</taxon>
        <taxon>Betaproteobacteria</taxon>
        <taxon>Neisseriales</taxon>
        <taxon>Aquaspirillaceae</taxon>
        <taxon>Laribacter</taxon>
    </lineage>
</organism>
<keyword evidence="3 9" id="KW-0479">Metal-binding</keyword>
<evidence type="ECO:0000313" key="14">
    <source>
        <dbReference type="Proteomes" id="UP000197424"/>
    </source>
</evidence>
<evidence type="ECO:0000256" key="6">
    <source>
        <dbReference type="ARBA" id="ARBA00023002"/>
    </source>
</evidence>
<keyword evidence="6" id="KW-0560">Oxidoreductase</keyword>
<dbReference type="PIRSF" id="PIRSF000294">
    <property type="entry name" value="Cytochrome-c_peroxidase"/>
    <property type="match status" value="1"/>
</dbReference>
<dbReference type="InterPro" id="IPR009056">
    <property type="entry name" value="Cyt_c-like_dom"/>
</dbReference>
<proteinExistence type="predicted"/>
<reference evidence="12" key="1">
    <citation type="journal article" date="2017" name="J. Antimicrob. Chemother.">
        <title>Emergence and genomic analysis of MDR Laribacter hongkongensis strain HLGZ1 from Guangzhou, China.</title>
        <authorList>
            <person name="Wu H.K."/>
            <person name="Chen J.H."/>
            <person name="Yang L."/>
            <person name="Li A.R."/>
            <person name="Su D.H."/>
            <person name="Lin Y.P."/>
            <person name="Chen D.Q."/>
        </authorList>
    </citation>
    <scope>NUCLEOTIDE SEQUENCE</scope>
    <source>
        <strain evidence="12">HLGZ1</strain>
    </source>
</reference>
<evidence type="ECO:0000256" key="3">
    <source>
        <dbReference type="ARBA" id="ARBA00022723"/>
    </source>
</evidence>
<dbReference type="Proteomes" id="UP001200247">
    <property type="component" value="Unassembled WGS sequence"/>
</dbReference>
<dbReference type="PANTHER" id="PTHR30600">
    <property type="entry name" value="CYTOCHROME C PEROXIDASE-RELATED"/>
    <property type="match status" value="1"/>
</dbReference>
<dbReference type="InterPro" id="IPR051395">
    <property type="entry name" value="Cytochrome_c_Peroxidase/MauG"/>
</dbReference>
<dbReference type="OMA" id="YKFANVG"/>
<feature type="binding site" description="covalent" evidence="8">
    <location>
        <position position="224"/>
    </location>
    <ligand>
        <name>heme c</name>
        <dbReference type="ChEBI" id="CHEBI:61717"/>
        <label>2</label>
    </ligand>
</feature>
<dbReference type="RefSeq" id="WP_012698111.1">
    <property type="nucleotide sequence ID" value="NZ_CP022115.1"/>
</dbReference>
<dbReference type="PANTHER" id="PTHR30600:SF7">
    <property type="entry name" value="CYTOCHROME C PEROXIDASE-RELATED"/>
    <property type="match status" value="1"/>
</dbReference>
<keyword evidence="4 10" id="KW-0732">Signal</keyword>
<evidence type="ECO:0000313" key="13">
    <source>
        <dbReference type="EMBL" id="MCG9026183.1"/>
    </source>
</evidence>
<dbReference type="SUPFAM" id="SSF46626">
    <property type="entry name" value="Cytochrome c"/>
    <property type="match status" value="2"/>
</dbReference>
<evidence type="ECO:0000256" key="4">
    <source>
        <dbReference type="ARBA" id="ARBA00022729"/>
    </source>
</evidence>
<feature type="domain" description="Cytochrome c" evidence="11">
    <location>
        <begin position="53"/>
        <end position="185"/>
    </location>
</feature>
<dbReference type="InterPro" id="IPR036909">
    <property type="entry name" value="Cyt_c-like_dom_sf"/>
</dbReference>
<gene>
    <name evidence="12" type="primary">cpx</name>
    <name evidence="13" type="ORF">LH440_09765</name>
    <name evidence="12" type="ORF">LHGZ1_2698</name>
</gene>
<dbReference type="EMBL" id="CP022115">
    <property type="protein sequence ID" value="ASJ25529.1"/>
    <property type="molecule type" value="Genomic_DNA"/>
</dbReference>
<name>A0A248LM00_9NEIS</name>
<dbReference type="Pfam" id="PF00034">
    <property type="entry name" value="Cytochrom_C"/>
    <property type="match status" value="1"/>
</dbReference>
<evidence type="ECO:0000313" key="12">
    <source>
        <dbReference type="EMBL" id="ASJ25529.1"/>
    </source>
</evidence>
<feature type="binding site" description="covalent" evidence="8">
    <location>
        <position position="221"/>
    </location>
    <ligand>
        <name>heme c</name>
        <dbReference type="ChEBI" id="CHEBI:61717"/>
        <label>2</label>
    </ligand>
</feature>
<evidence type="ECO:0000256" key="9">
    <source>
        <dbReference type="PIRSR" id="PIRSR000294-2"/>
    </source>
</evidence>
<dbReference type="EMBL" id="JAJAXM010000016">
    <property type="protein sequence ID" value="MCG9026183.1"/>
    <property type="molecule type" value="Genomic_DNA"/>
</dbReference>
<keyword evidence="7 9" id="KW-0408">Iron</keyword>
<evidence type="ECO:0000256" key="2">
    <source>
        <dbReference type="ARBA" id="ARBA00022617"/>
    </source>
</evidence>
<feature type="chain" id="PRO_5044379197" evidence="10">
    <location>
        <begin position="23"/>
        <end position="352"/>
    </location>
</feature>
<keyword evidence="13" id="KW-0575">Peroxidase</keyword>
<dbReference type="GO" id="GO:0020037">
    <property type="term" value="F:heme binding"/>
    <property type="evidence" value="ECO:0007669"/>
    <property type="project" value="InterPro"/>
</dbReference>
<feature type="domain" description="Cytochrome c" evidence="11">
    <location>
        <begin position="207"/>
        <end position="326"/>
    </location>
</feature>
<keyword evidence="5" id="KW-0574">Periplasm</keyword>
<feature type="binding site" description="axial binding residue" evidence="9">
    <location>
        <position position="79"/>
    </location>
    <ligand>
        <name>heme c</name>
        <dbReference type="ChEBI" id="CHEBI:61717"/>
        <label>1</label>
    </ligand>
    <ligandPart>
        <name>Fe</name>
        <dbReference type="ChEBI" id="CHEBI:18248"/>
    </ligandPart>
</feature>
<dbReference type="Gene3D" id="1.10.760.10">
    <property type="entry name" value="Cytochrome c-like domain"/>
    <property type="match status" value="2"/>
</dbReference>
<evidence type="ECO:0000256" key="1">
    <source>
        <dbReference type="ARBA" id="ARBA00004418"/>
    </source>
</evidence>
<feature type="binding site" description="axial binding residue" evidence="9">
    <location>
        <position position="225"/>
    </location>
    <ligand>
        <name>heme c</name>
        <dbReference type="ChEBI" id="CHEBI:61717"/>
        <label>2</label>
    </ligand>
    <ligandPart>
        <name>Fe</name>
        <dbReference type="ChEBI" id="CHEBI:18248"/>
    </ligandPart>
</feature>
<reference evidence="14" key="2">
    <citation type="submission" date="2017-06" db="EMBL/GenBank/DDBJ databases">
        <title>Whole genome sequence of Laribacter hongkongensis LHGZ1.</title>
        <authorList>
            <person name="Chen D."/>
            <person name="Wu H."/>
            <person name="Chen J."/>
        </authorList>
    </citation>
    <scope>NUCLEOTIDE SEQUENCE [LARGE SCALE GENOMIC DNA]</scope>
    <source>
        <strain evidence="14">LHGZ1</strain>
    </source>
</reference>
<evidence type="ECO:0000313" key="15">
    <source>
        <dbReference type="Proteomes" id="UP001200247"/>
    </source>
</evidence>
<dbReference type="GO" id="GO:0042597">
    <property type="term" value="C:periplasmic space"/>
    <property type="evidence" value="ECO:0007669"/>
    <property type="project" value="UniProtKB-SubCell"/>
</dbReference>
<dbReference type="FunFam" id="1.10.760.10:FF:000020">
    <property type="entry name" value="Cytochrome c peroxidase"/>
    <property type="match status" value="1"/>
</dbReference>
<protein>
    <submittedName>
        <fullName evidence="12">Cpx</fullName>
    </submittedName>
    <submittedName>
        <fullName evidence="13">Cytochrome-c peroxidase</fullName>
    </submittedName>
</protein>
<evidence type="ECO:0000256" key="8">
    <source>
        <dbReference type="PIRSR" id="PIRSR000294-1"/>
    </source>
</evidence>
<dbReference type="InterPro" id="IPR004852">
    <property type="entry name" value="Di-haem_cyt_c_peroxidsae"/>
</dbReference>
<evidence type="ECO:0000256" key="5">
    <source>
        <dbReference type="ARBA" id="ARBA00022764"/>
    </source>
</evidence>